<dbReference type="GO" id="GO:0005886">
    <property type="term" value="C:plasma membrane"/>
    <property type="evidence" value="ECO:0007669"/>
    <property type="project" value="UniProtKB-SubCell"/>
</dbReference>
<evidence type="ECO:0000256" key="1">
    <source>
        <dbReference type="ARBA" id="ARBA00004651"/>
    </source>
</evidence>
<evidence type="ECO:0000256" key="6">
    <source>
        <dbReference type="SAM" id="Phobius"/>
    </source>
</evidence>
<evidence type="ECO:0000313" key="8">
    <source>
        <dbReference type="EMBL" id="KUO95401.1"/>
    </source>
</evidence>
<keyword evidence="3 6" id="KW-0812">Transmembrane</keyword>
<comment type="subcellular location">
    <subcellularLocation>
        <location evidence="1">Cell membrane</location>
        <topology evidence="1">Multi-pass membrane protein</topology>
    </subcellularLocation>
</comment>
<name>A0A124IVU7_9BACL</name>
<dbReference type="Gene3D" id="1.20.1250.20">
    <property type="entry name" value="MFS general substrate transporter like domains"/>
    <property type="match status" value="1"/>
</dbReference>
<feature type="transmembrane region" description="Helical" evidence="6">
    <location>
        <begin position="399"/>
        <end position="418"/>
    </location>
</feature>
<keyword evidence="9" id="KW-1185">Reference proteome</keyword>
<feature type="transmembrane region" description="Helical" evidence="6">
    <location>
        <begin position="185"/>
        <end position="205"/>
    </location>
</feature>
<dbReference type="Proteomes" id="UP000053557">
    <property type="component" value="Unassembled WGS sequence"/>
</dbReference>
<reference evidence="8 9" key="1">
    <citation type="submission" date="2015-12" db="EMBL/GenBank/DDBJ databases">
        <title>Draft genome sequence of Acidibacillus ferrooxidans ITV001, isolated from a chalcopyrite acid mine drainage site in Brazil.</title>
        <authorList>
            <person name="Dall'Agnol H."/>
            <person name="Nancucheo I."/>
            <person name="Johnson B."/>
            <person name="Oliveira R."/>
            <person name="Leite L."/>
            <person name="Pylro V."/>
            <person name="Nunes G.L."/>
            <person name="Tzotzos G."/>
            <person name="Fernandes G.R."/>
            <person name="Dutra J."/>
            <person name="Orellana S.C."/>
            <person name="Oliveira G."/>
        </authorList>
    </citation>
    <scope>NUCLEOTIDE SEQUENCE [LARGE SCALE GENOMIC DNA]</scope>
    <source>
        <strain evidence="9">ITV01</strain>
    </source>
</reference>
<dbReference type="PANTHER" id="PTHR23508:SF10">
    <property type="entry name" value="CARBOXYLIC ACID TRANSPORTER PROTEIN HOMOLOG"/>
    <property type="match status" value="1"/>
</dbReference>
<keyword evidence="4 6" id="KW-1133">Transmembrane helix</keyword>
<dbReference type="CDD" id="cd17316">
    <property type="entry name" value="MFS_SV2_like"/>
    <property type="match status" value="1"/>
</dbReference>
<dbReference type="InterPro" id="IPR020846">
    <property type="entry name" value="MFS_dom"/>
</dbReference>
<keyword evidence="2" id="KW-0813">Transport</keyword>
<dbReference type="AlphaFoldDB" id="A0A124IVU7"/>
<feature type="domain" description="Major facilitator superfamily (MFS) profile" evidence="7">
    <location>
        <begin position="33"/>
        <end position="446"/>
    </location>
</feature>
<proteinExistence type="predicted"/>
<keyword evidence="5 6" id="KW-0472">Membrane</keyword>
<feature type="transmembrane region" description="Helical" evidence="6">
    <location>
        <begin position="357"/>
        <end position="379"/>
    </location>
</feature>
<accession>A0A124IVU7</accession>
<feature type="transmembrane region" description="Helical" evidence="6">
    <location>
        <begin position="24"/>
        <end position="43"/>
    </location>
</feature>
<dbReference type="InterPro" id="IPR005829">
    <property type="entry name" value="Sugar_transporter_CS"/>
</dbReference>
<evidence type="ECO:0000259" key="7">
    <source>
        <dbReference type="PROSITE" id="PS50850"/>
    </source>
</evidence>
<feature type="transmembrane region" description="Helical" evidence="6">
    <location>
        <begin position="63"/>
        <end position="87"/>
    </location>
</feature>
<organism evidence="8 9">
    <name type="scientific">Ferroacidibacillus organovorans</name>
    <dbReference type="NCBI Taxonomy" id="1765683"/>
    <lineage>
        <taxon>Bacteria</taxon>
        <taxon>Bacillati</taxon>
        <taxon>Bacillota</taxon>
        <taxon>Bacilli</taxon>
        <taxon>Bacillales</taxon>
        <taxon>Alicyclobacillaceae</taxon>
        <taxon>Ferroacidibacillus</taxon>
    </lineage>
</organism>
<comment type="caution">
    <text evidence="8">The sequence shown here is derived from an EMBL/GenBank/DDBJ whole genome shotgun (WGS) entry which is preliminary data.</text>
</comment>
<gene>
    <name evidence="8" type="ORF">ATW55_11150</name>
</gene>
<feature type="transmembrane region" description="Helical" evidence="6">
    <location>
        <begin position="270"/>
        <end position="290"/>
    </location>
</feature>
<dbReference type="EMBL" id="LPVJ01000052">
    <property type="protein sequence ID" value="KUO95401.1"/>
    <property type="molecule type" value="Genomic_DNA"/>
</dbReference>
<dbReference type="SUPFAM" id="SSF103473">
    <property type="entry name" value="MFS general substrate transporter"/>
    <property type="match status" value="1"/>
</dbReference>
<protein>
    <submittedName>
        <fullName evidence="8">MFS transporter</fullName>
    </submittedName>
</protein>
<evidence type="ECO:0000256" key="3">
    <source>
        <dbReference type="ARBA" id="ARBA00022692"/>
    </source>
</evidence>
<feature type="transmembrane region" description="Helical" evidence="6">
    <location>
        <begin position="305"/>
        <end position="326"/>
    </location>
</feature>
<dbReference type="PROSITE" id="PS00216">
    <property type="entry name" value="SUGAR_TRANSPORT_1"/>
    <property type="match status" value="1"/>
</dbReference>
<feature type="transmembrane region" description="Helical" evidence="6">
    <location>
        <begin position="157"/>
        <end position="179"/>
    </location>
</feature>
<evidence type="ECO:0000313" key="9">
    <source>
        <dbReference type="Proteomes" id="UP000053557"/>
    </source>
</evidence>
<dbReference type="Pfam" id="PF07690">
    <property type="entry name" value="MFS_1"/>
    <property type="match status" value="1"/>
</dbReference>
<dbReference type="InterPro" id="IPR011701">
    <property type="entry name" value="MFS"/>
</dbReference>
<evidence type="ECO:0000256" key="2">
    <source>
        <dbReference type="ARBA" id="ARBA00022448"/>
    </source>
</evidence>
<feature type="transmembrane region" description="Helical" evidence="6">
    <location>
        <begin position="124"/>
        <end position="145"/>
    </location>
</feature>
<dbReference type="GO" id="GO:0046943">
    <property type="term" value="F:carboxylic acid transmembrane transporter activity"/>
    <property type="evidence" value="ECO:0007669"/>
    <property type="project" value="TreeGrafter"/>
</dbReference>
<evidence type="ECO:0000256" key="5">
    <source>
        <dbReference type="ARBA" id="ARBA00023136"/>
    </source>
</evidence>
<dbReference type="PANTHER" id="PTHR23508">
    <property type="entry name" value="CARBOXYLIC ACID TRANSPORTER PROTEIN HOMOLOG"/>
    <property type="match status" value="1"/>
</dbReference>
<feature type="transmembrane region" description="Helical" evidence="6">
    <location>
        <begin position="333"/>
        <end position="351"/>
    </location>
</feature>
<feature type="transmembrane region" description="Helical" evidence="6">
    <location>
        <begin position="424"/>
        <end position="443"/>
    </location>
</feature>
<evidence type="ECO:0000256" key="4">
    <source>
        <dbReference type="ARBA" id="ARBA00022989"/>
    </source>
</evidence>
<feature type="transmembrane region" description="Helical" evidence="6">
    <location>
        <begin position="99"/>
        <end position="118"/>
    </location>
</feature>
<dbReference type="InterPro" id="IPR036259">
    <property type="entry name" value="MFS_trans_sf"/>
</dbReference>
<dbReference type="PROSITE" id="PS50850">
    <property type="entry name" value="MFS"/>
    <property type="match status" value="1"/>
</dbReference>
<sequence length="457" mass="50339">MCSEVKRVNVEEPKYTAAARLERLPISFFHLYIMWVLAFAFFFELGDINTLSYTAPAILKNWHLGLSGIGNIVSATFLGMFLGATMIGWISDRIGRKKSLIFTILLFSVFSLLNAFAVNFVMLFITRLVTGIGLSAMTVVGITYISEMYPAKKRGSFQGWIMTIGLAGIPITAFVARFLVPSITWGWRLVYIWGALGFIFAILAIRLKESPRWHENHGRTAEADRILSEIEMEIRAEKGELPAPTSRIPIVQSHKGYSQLFSAGNVGKTIMFMVVWIAQTLGFYGFMAWVPTLLVSHGFSLVTSLAWSSAISIGAVPGALIAAVLSDRVERKWLISIVAVIIAVCGVLYGISFNTAAIIVFGFLVAMLIQTFAPLLYAYTPEMYPTEIRNSGAGLTYGVGRLANVFGPQLVVFFYTGFGYLSVFVYIAVCWLVVAVVIGIWGAKTRARALESVNVTS</sequence>